<keyword evidence="5 6" id="KW-0472">Membrane</keyword>
<evidence type="ECO:0000256" key="4">
    <source>
        <dbReference type="ARBA" id="ARBA00022989"/>
    </source>
</evidence>
<keyword evidence="2" id="KW-1003">Cell membrane</keyword>
<reference evidence="8" key="1">
    <citation type="submission" date="2016-06" db="EMBL/GenBank/DDBJ databases">
        <title>Draft genome of Moraxella osloensis CCUG 67237.</title>
        <authorList>
            <person name="Salva-Serra F."/>
            <person name="Engstrom-Jakobsson H."/>
            <person name="Thorell K."/>
            <person name="Gonzales-Siles L."/>
            <person name="Karlsson R."/>
            <person name="Boulund F."/>
            <person name="Engstrand L."/>
            <person name="Kristiansson E."/>
            <person name="Moore E."/>
        </authorList>
    </citation>
    <scope>NUCLEOTIDE SEQUENCE [LARGE SCALE GENOMIC DNA]</scope>
    <source>
        <strain evidence="8">CCUG 67237</strain>
    </source>
</reference>
<dbReference type="EMBL" id="LZMT01000008">
    <property type="protein sequence ID" value="OBX65594.1"/>
    <property type="molecule type" value="Genomic_DNA"/>
</dbReference>
<accession>A0AA91JA71</accession>
<dbReference type="InterPro" id="IPR042094">
    <property type="entry name" value="T2SS_GspF_sf"/>
</dbReference>
<comment type="caution">
    <text evidence="8">The sequence shown here is derived from an EMBL/GenBank/DDBJ whole genome shotgun (WGS) entry which is preliminary data.</text>
</comment>
<dbReference type="Gene3D" id="1.20.81.30">
    <property type="entry name" value="Type II secretion system (T2SS), domain F"/>
    <property type="match status" value="1"/>
</dbReference>
<dbReference type="PANTHER" id="PTHR35007">
    <property type="entry name" value="INTEGRAL MEMBRANE PROTEIN-RELATED"/>
    <property type="match status" value="1"/>
</dbReference>
<evidence type="ECO:0000256" key="2">
    <source>
        <dbReference type="ARBA" id="ARBA00022475"/>
    </source>
</evidence>
<feature type="transmembrane region" description="Helical" evidence="6">
    <location>
        <begin position="118"/>
        <end position="135"/>
    </location>
</feature>
<sequence length="292" mass="33410">MSIDIIIYLLIALLTILIVGALWYVFFIILRVPEENREYLDNPPVFYRLMSLPINVIAFYITPLINETTFNKYEKNIVQAGVEYQFRPKHIVASKIVSSVIVGFLFAVLLVFADQSLYLAFLGFLLGYKYPDLWLKETKKKRNNSISKNMPFFLDMITLSIESGLNLNGAIKQAVQKGPAGPVRSEFEKVLRDIKTGVSRAEAMRKMGQRIDDQSIRSLTSSIIQAEKMGMNLGPILRNQAEQRRIERFQKAEKMAMEAPVKLLFPLVAFIFPCTFIVIGFPVYVMMKDAFQ</sequence>
<name>A0AA91JA71_FAUOS</name>
<dbReference type="InterPro" id="IPR018076">
    <property type="entry name" value="T2SS_GspF_dom"/>
</dbReference>
<proteinExistence type="predicted"/>
<feature type="domain" description="Type II secretion system protein GspF" evidence="7">
    <location>
        <begin position="153"/>
        <end position="279"/>
    </location>
</feature>
<dbReference type="AlphaFoldDB" id="A0AA91JA71"/>
<feature type="transmembrane region" description="Helical" evidence="6">
    <location>
        <begin position="263"/>
        <end position="287"/>
    </location>
</feature>
<feature type="transmembrane region" description="Helical" evidence="6">
    <location>
        <begin position="92"/>
        <end position="112"/>
    </location>
</feature>
<evidence type="ECO:0000256" key="5">
    <source>
        <dbReference type="ARBA" id="ARBA00023136"/>
    </source>
</evidence>
<gene>
    <name evidence="8" type="ORF">A9299_08190</name>
</gene>
<feature type="transmembrane region" description="Helical" evidence="6">
    <location>
        <begin position="45"/>
        <end position="65"/>
    </location>
</feature>
<organism evidence="8">
    <name type="scientific">Faucicola osloensis</name>
    <name type="common">Moraxella osloensis</name>
    <dbReference type="NCBI Taxonomy" id="34062"/>
    <lineage>
        <taxon>Bacteria</taxon>
        <taxon>Pseudomonadati</taxon>
        <taxon>Pseudomonadota</taxon>
        <taxon>Gammaproteobacteria</taxon>
        <taxon>Moraxellales</taxon>
        <taxon>Moraxellaceae</taxon>
        <taxon>Faucicola</taxon>
    </lineage>
</organism>
<evidence type="ECO:0000256" key="3">
    <source>
        <dbReference type="ARBA" id="ARBA00022692"/>
    </source>
</evidence>
<feature type="transmembrane region" description="Helical" evidence="6">
    <location>
        <begin position="7"/>
        <end position="30"/>
    </location>
</feature>
<evidence type="ECO:0000256" key="6">
    <source>
        <dbReference type="SAM" id="Phobius"/>
    </source>
</evidence>
<keyword evidence="3 6" id="KW-0812">Transmembrane</keyword>
<dbReference type="GO" id="GO:0005886">
    <property type="term" value="C:plasma membrane"/>
    <property type="evidence" value="ECO:0007669"/>
    <property type="project" value="UniProtKB-SubCell"/>
</dbReference>
<protein>
    <submittedName>
        <fullName evidence="8">Type II secretion system protein</fullName>
    </submittedName>
</protein>
<keyword evidence="4 6" id="KW-1133">Transmembrane helix</keyword>
<evidence type="ECO:0000256" key="1">
    <source>
        <dbReference type="ARBA" id="ARBA00004651"/>
    </source>
</evidence>
<comment type="subcellular location">
    <subcellularLocation>
        <location evidence="1">Cell membrane</location>
        <topology evidence="1">Multi-pass membrane protein</topology>
    </subcellularLocation>
</comment>
<dbReference type="Pfam" id="PF00482">
    <property type="entry name" value="T2SSF"/>
    <property type="match status" value="1"/>
</dbReference>
<evidence type="ECO:0000259" key="7">
    <source>
        <dbReference type="Pfam" id="PF00482"/>
    </source>
</evidence>
<dbReference type="PANTHER" id="PTHR35007:SF2">
    <property type="entry name" value="PILUS ASSEMBLE PROTEIN"/>
    <property type="match status" value="1"/>
</dbReference>
<evidence type="ECO:0000313" key="8">
    <source>
        <dbReference type="EMBL" id="OBX65594.1"/>
    </source>
</evidence>